<dbReference type="SUPFAM" id="SSF53098">
    <property type="entry name" value="Ribonuclease H-like"/>
    <property type="match status" value="1"/>
</dbReference>
<dbReference type="InterPro" id="IPR036397">
    <property type="entry name" value="RNaseH_sf"/>
</dbReference>
<dbReference type="EMBL" id="KL363405">
    <property type="protein sequence ID" value="KFD45988.1"/>
    <property type="molecule type" value="Genomic_DNA"/>
</dbReference>
<dbReference type="PROSITE" id="PS50994">
    <property type="entry name" value="INTEGRASE"/>
    <property type="match status" value="1"/>
</dbReference>
<proteinExistence type="predicted"/>
<dbReference type="Proteomes" id="UP000030764">
    <property type="component" value="Unassembled WGS sequence"/>
</dbReference>
<dbReference type="InterPro" id="IPR001584">
    <property type="entry name" value="Integrase_cat-core"/>
</dbReference>
<protein>
    <recommendedName>
        <fullName evidence="2">Integrase catalytic domain-containing protein</fullName>
    </recommendedName>
</protein>
<dbReference type="AlphaFoldDB" id="A0A085LLZ2"/>
<dbReference type="InterPro" id="IPR050951">
    <property type="entry name" value="Retrovirus_Pol_polyprotein"/>
</dbReference>
<evidence type="ECO:0000313" key="4">
    <source>
        <dbReference type="Proteomes" id="UP000030764"/>
    </source>
</evidence>
<feature type="domain" description="Integrase catalytic" evidence="2">
    <location>
        <begin position="48"/>
        <end position="212"/>
    </location>
</feature>
<accession>A0A085LLZ2</accession>
<dbReference type="InterPro" id="IPR012337">
    <property type="entry name" value="RNaseH-like_sf"/>
</dbReference>
<dbReference type="GO" id="GO:0003676">
    <property type="term" value="F:nucleic acid binding"/>
    <property type="evidence" value="ECO:0007669"/>
    <property type="project" value="InterPro"/>
</dbReference>
<gene>
    <name evidence="3" type="ORF">M513_13144</name>
</gene>
<feature type="compositionally biased region" description="Basic and acidic residues" evidence="1">
    <location>
        <begin position="562"/>
        <end position="575"/>
    </location>
</feature>
<feature type="region of interest" description="Disordered" evidence="1">
    <location>
        <begin position="491"/>
        <end position="589"/>
    </location>
</feature>
<keyword evidence="4" id="KW-1185">Reference proteome</keyword>
<dbReference type="PANTHER" id="PTHR37984">
    <property type="entry name" value="PROTEIN CBG26694"/>
    <property type="match status" value="1"/>
</dbReference>
<evidence type="ECO:0000313" key="3">
    <source>
        <dbReference type="EMBL" id="KFD45988.1"/>
    </source>
</evidence>
<dbReference type="Gene3D" id="3.30.420.10">
    <property type="entry name" value="Ribonuclease H-like superfamily/Ribonuclease H"/>
    <property type="match status" value="1"/>
</dbReference>
<name>A0A085LLZ2_9BILA</name>
<dbReference type="GO" id="GO:0015074">
    <property type="term" value="P:DNA integration"/>
    <property type="evidence" value="ECO:0007669"/>
    <property type="project" value="InterPro"/>
</dbReference>
<feature type="region of interest" description="Disordered" evidence="1">
    <location>
        <begin position="285"/>
        <end position="364"/>
    </location>
</feature>
<organism evidence="3 4">
    <name type="scientific">Trichuris suis</name>
    <name type="common">pig whipworm</name>
    <dbReference type="NCBI Taxonomy" id="68888"/>
    <lineage>
        <taxon>Eukaryota</taxon>
        <taxon>Metazoa</taxon>
        <taxon>Ecdysozoa</taxon>
        <taxon>Nematoda</taxon>
        <taxon>Enoplea</taxon>
        <taxon>Dorylaimia</taxon>
        <taxon>Trichinellida</taxon>
        <taxon>Trichuridae</taxon>
        <taxon>Trichuris</taxon>
    </lineage>
</organism>
<dbReference type="PANTHER" id="PTHR37984:SF12">
    <property type="entry name" value="RIBONUCLEASE H"/>
    <property type="match status" value="1"/>
</dbReference>
<dbReference type="Pfam" id="PF00665">
    <property type="entry name" value="rve"/>
    <property type="match status" value="1"/>
</dbReference>
<reference evidence="3 4" key="1">
    <citation type="journal article" date="2014" name="Nat. Genet.">
        <title>Genome and transcriptome of the porcine whipworm Trichuris suis.</title>
        <authorList>
            <person name="Jex A.R."/>
            <person name="Nejsum P."/>
            <person name="Schwarz E.M."/>
            <person name="Hu L."/>
            <person name="Young N.D."/>
            <person name="Hall R.S."/>
            <person name="Korhonen P.K."/>
            <person name="Liao S."/>
            <person name="Thamsborg S."/>
            <person name="Xia J."/>
            <person name="Xu P."/>
            <person name="Wang S."/>
            <person name="Scheerlinck J.P."/>
            <person name="Hofmann A."/>
            <person name="Sternberg P.W."/>
            <person name="Wang J."/>
            <person name="Gasser R.B."/>
        </authorList>
    </citation>
    <scope>NUCLEOTIDE SEQUENCE [LARGE SCALE GENOMIC DNA]</scope>
    <source>
        <strain evidence="3">DCEP-RM93M</strain>
    </source>
</reference>
<evidence type="ECO:0000256" key="1">
    <source>
        <dbReference type="SAM" id="MobiDB-lite"/>
    </source>
</evidence>
<sequence>MVPMKALARSYVWWPQIDEDIEYRVADCVDSQLYRNNPPKAPPRIWNWTPRPWSRLHMDFAGPFRGKTYLLVIDSHSKWLDVQQVASMESKEVIHHLARLFATHGLPDVVVTDNAASFDSNNFREFCAANRITFLKVAPYHPSSNGLVERVVQTTKQALRAMTPDKWGITLSRFLFNYRLTPPRRRLFRQPRCSFDDARNNLHPDSLEAYVRIQQENAVNLDVEGTQKPRTFQEGDRVWARDFHPFNSTKWVAGVIQPVISPRSFWVERAEEDLRVRRSIDHLRSRRTGEAPPDPVVDETPRGASLPTPFDDTPAPNEEGEQSCPGTVEETLGQGDRSTLTDQAAPAQLPTPNKEQMPEHRTALKERPARRIRRPKYSDDYIDAPSATAFSPAEILRRRRPKSLLDNLHPDSLEPYVRIQQENAVNLDVEGTQKPRTFQEGDRVWARDFHPFNSTKWVAGVIQPVISPRSFWVERAEEDLRVRRSIDHLRSRRTGEAPPDPVVDETPRGASLPTPFDDTPAPNEEGEQSCPGTVEETLGQGDRSTLTDQAAPAQLPTPNKEQMPEHRTALKERPARRIRRPKYSDDYVT</sequence>
<evidence type="ECO:0000259" key="2">
    <source>
        <dbReference type="PROSITE" id="PS50994"/>
    </source>
</evidence>